<reference evidence="1" key="1">
    <citation type="submission" date="2021-05" db="EMBL/GenBank/DDBJ databases">
        <title>Pangenome of Leuconostoc gelidum warrants species status for Leuconostoc gelidum subsp. gasicomitatum.</title>
        <authorList>
            <person name="Johansson P."/>
            <person name="Sade E."/>
            <person name="Hultman J."/>
            <person name="Auvinen P."/>
            <person name="Bjorkroth J."/>
        </authorList>
    </citation>
    <scope>NUCLEOTIDE SEQUENCE</scope>
    <source>
        <strain evidence="1">C220d</strain>
    </source>
</reference>
<dbReference type="RefSeq" id="WP_224155282.1">
    <property type="nucleotide sequence ID" value="NZ_JAHBFV010000017.1"/>
</dbReference>
<evidence type="ECO:0000313" key="2">
    <source>
        <dbReference type="Proteomes" id="UP000727071"/>
    </source>
</evidence>
<evidence type="ECO:0000313" key="1">
    <source>
        <dbReference type="EMBL" id="MBZ6016013.1"/>
    </source>
</evidence>
<name>A0AB35FZF0_LEUGE</name>
<protein>
    <submittedName>
        <fullName evidence="1">DUF4868 domain-containing protein</fullName>
    </submittedName>
</protein>
<organism evidence="1 2">
    <name type="scientific">Leuconostoc gelidum subsp. gelidum</name>
    <dbReference type="NCBI Taxonomy" id="1607839"/>
    <lineage>
        <taxon>Bacteria</taxon>
        <taxon>Bacillati</taxon>
        <taxon>Bacillota</taxon>
        <taxon>Bacilli</taxon>
        <taxon>Lactobacillales</taxon>
        <taxon>Lactobacillaceae</taxon>
        <taxon>Leuconostoc</taxon>
        <taxon>Leuconostoc gelidum group</taxon>
    </lineage>
</organism>
<dbReference type="EMBL" id="JAHBFV010000017">
    <property type="protein sequence ID" value="MBZ6016013.1"/>
    <property type="molecule type" value="Genomic_DNA"/>
</dbReference>
<accession>A0AB35FZF0</accession>
<proteinExistence type="predicted"/>
<gene>
    <name evidence="1" type="ORF">KII88_05655</name>
</gene>
<dbReference type="Proteomes" id="UP000727071">
    <property type="component" value="Unassembled WGS sequence"/>
</dbReference>
<dbReference type="AlphaFoldDB" id="A0AB35FZF0"/>
<sequence length="307" mass="36346">MENTFEEIKKNLIEKLEQQTSDVTDYLESEKNVYRIDTDVKTNEEIFIQPAIEKLRTSELIGFDVYQDRRESVSLLTDENKLSNLANLTDKFANSQTTESNIFINHEKIKYFYITVNQVVLVYRYTSKAYLKAQAFLKIKNIEFGSTKELELVTEEDDRISLDKQYPDLVYDISFNRAFLLNSKQAEYIIDLEVEITKTKKSFPDIQQKNKIFSEDSYTHFEEALNELNKTKVRKFVKMIENQTYEKFVAHREKATEIKNHYKFTIEFNECNEIVFSDETSMEDVLHLLSDDYVQSYLDEEAKVINQ</sequence>
<comment type="caution">
    <text evidence="1">The sequence shown here is derived from an EMBL/GenBank/DDBJ whole genome shotgun (WGS) entry which is preliminary data.</text>
</comment>